<keyword evidence="11" id="KW-0472">Membrane</keyword>
<feature type="domain" description="Polysaccharide export protein N-terminal" evidence="15">
    <location>
        <begin position="45"/>
        <end position="117"/>
    </location>
</feature>
<evidence type="ECO:0000256" key="14">
    <source>
        <dbReference type="ARBA" id="ARBA00023288"/>
    </source>
</evidence>
<dbReference type="Gene3D" id="3.30.1950.10">
    <property type="entry name" value="wza like domain"/>
    <property type="match status" value="1"/>
</dbReference>
<keyword evidence="7" id="KW-0732">Signal</keyword>
<evidence type="ECO:0000256" key="2">
    <source>
        <dbReference type="ARBA" id="ARBA00009450"/>
    </source>
</evidence>
<dbReference type="InterPro" id="IPR049712">
    <property type="entry name" value="Poly_export"/>
</dbReference>
<keyword evidence="13" id="KW-0998">Cell outer membrane</keyword>
<keyword evidence="6" id="KW-0812">Transmembrane</keyword>
<dbReference type="InterPro" id="IPR003715">
    <property type="entry name" value="Poly_export_N"/>
</dbReference>
<evidence type="ECO:0000256" key="12">
    <source>
        <dbReference type="ARBA" id="ARBA00023139"/>
    </source>
</evidence>
<reference evidence="17" key="1">
    <citation type="submission" date="2022-02" db="EMBL/GenBank/DDBJ databases">
        <title>Qipengyuania spongiae sp. nov., isolated from marine sponge.</title>
        <authorList>
            <person name="Li Z."/>
            <person name="Zhang M."/>
        </authorList>
    </citation>
    <scope>NUCLEOTIDE SEQUENCE</scope>
    <source>
        <strain evidence="17">PHS-Z21</strain>
        <plasmid evidence="17">unnamed</plasmid>
    </source>
</reference>
<keyword evidence="4" id="KW-1134">Transmembrane beta strand</keyword>
<geneLocation type="plasmid" evidence="17 18">
    <name>unnamed</name>
</geneLocation>
<proteinExistence type="inferred from homology"/>
<gene>
    <name evidence="17" type="ORF">L1F33_14395</name>
</gene>
<keyword evidence="3" id="KW-0813">Transport</keyword>
<evidence type="ECO:0000256" key="11">
    <source>
        <dbReference type="ARBA" id="ARBA00023136"/>
    </source>
</evidence>
<dbReference type="InterPro" id="IPR054765">
    <property type="entry name" value="SLBB_dom"/>
</dbReference>
<evidence type="ECO:0000256" key="7">
    <source>
        <dbReference type="ARBA" id="ARBA00022729"/>
    </source>
</evidence>
<accession>A0ABY5T216</accession>
<evidence type="ECO:0000313" key="18">
    <source>
        <dbReference type="Proteomes" id="UP001065265"/>
    </source>
</evidence>
<dbReference type="EMBL" id="CP092472">
    <property type="protein sequence ID" value="UVI40845.1"/>
    <property type="molecule type" value="Genomic_DNA"/>
</dbReference>
<keyword evidence="5" id="KW-0762">Sugar transport</keyword>
<dbReference type="PANTHER" id="PTHR33619">
    <property type="entry name" value="POLYSACCHARIDE EXPORT PROTEIN GFCE-RELATED"/>
    <property type="match status" value="1"/>
</dbReference>
<evidence type="ECO:0000259" key="15">
    <source>
        <dbReference type="Pfam" id="PF02563"/>
    </source>
</evidence>
<keyword evidence="14" id="KW-0449">Lipoprotein</keyword>
<protein>
    <submittedName>
        <fullName evidence="17">Polysaccharide export protein</fullName>
    </submittedName>
</protein>
<evidence type="ECO:0000256" key="6">
    <source>
        <dbReference type="ARBA" id="ARBA00022692"/>
    </source>
</evidence>
<comment type="subcellular location">
    <subcellularLocation>
        <location evidence="1">Cell outer membrane</location>
        <topology evidence="1">Multi-pass membrane protein</topology>
    </subcellularLocation>
</comment>
<dbReference type="Pfam" id="PF22461">
    <property type="entry name" value="SLBB_2"/>
    <property type="match status" value="1"/>
</dbReference>
<dbReference type="Pfam" id="PF02563">
    <property type="entry name" value="Poly_export"/>
    <property type="match status" value="1"/>
</dbReference>
<dbReference type="Proteomes" id="UP001065265">
    <property type="component" value="Plasmid unnamed"/>
</dbReference>
<keyword evidence="18" id="KW-1185">Reference proteome</keyword>
<keyword evidence="10" id="KW-0626">Porin</keyword>
<feature type="domain" description="SLBB" evidence="16">
    <location>
        <begin position="123"/>
        <end position="173"/>
    </location>
</feature>
<comment type="similarity">
    <text evidence="2">Belongs to the BexD/CtrA/VexA family.</text>
</comment>
<name>A0ABY5T216_9SPHN</name>
<dbReference type="RefSeq" id="WP_265561545.1">
    <property type="nucleotide sequence ID" value="NZ_CP092472.1"/>
</dbReference>
<keyword evidence="9" id="KW-0406">Ion transport</keyword>
<evidence type="ECO:0000256" key="3">
    <source>
        <dbReference type="ARBA" id="ARBA00022448"/>
    </source>
</evidence>
<evidence type="ECO:0000256" key="5">
    <source>
        <dbReference type="ARBA" id="ARBA00022597"/>
    </source>
</evidence>
<evidence type="ECO:0000256" key="9">
    <source>
        <dbReference type="ARBA" id="ARBA00023065"/>
    </source>
</evidence>
<keyword evidence="8" id="KW-0625">Polysaccharide transport</keyword>
<evidence type="ECO:0000256" key="10">
    <source>
        <dbReference type="ARBA" id="ARBA00023114"/>
    </source>
</evidence>
<evidence type="ECO:0000259" key="16">
    <source>
        <dbReference type="Pfam" id="PF22461"/>
    </source>
</evidence>
<keyword evidence="17" id="KW-0614">Plasmid</keyword>
<keyword evidence="12" id="KW-0564">Palmitate</keyword>
<evidence type="ECO:0000313" key="17">
    <source>
        <dbReference type="EMBL" id="UVI40845.1"/>
    </source>
</evidence>
<dbReference type="PANTHER" id="PTHR33619:SF3">
    <property type="entry name" value="POLYSACCHARIDE EXPORT PROTEIN GFCE-RELATED"/>
    <property type="match status" value="1"/>
</dbReference>
<evidence type="ECO:0000256" key="4">
    <source>
        <dbReference type="ARBA" id="ARBA00022452"/>
    </source>
</evidence>
<evidence type="ECO:0000256" key="13">
    <source>
        <dbReference type="ARBA" id="ARBA00023237"/>
    </source>
</evidence>
<organism evidence="17 18">
    <name type="scientific">Qipengyuania spongiae</name>
    <dbReference type="NCBI Taxonomy" id="2909673"/>
    <lineage>
        <taxon>Bacteria</taxon>
        <taxon>Pseudomonadati</taxon>
        <taxon>Pseudomonadota</taxon>
        <taxon>Alphaproteobacteria</taxon>
        <taxon>Sphingomonadales</taxon>
        <taxon>Erythrobacteraceae</taxon>
        <taxon>Qipengyuania</taxon>
    </lineage>
</organism>
<evidence type="ECO:0000256" key="1">
    <source>
        <dbReference type="ARBA" id="ARBA00004571"/>
    </source>
</evidence>
<evidence type="ECO:0000256" key="8">
    <source>
        <dbReference type="ARBA" id="ARBA00023047"/>
    </source>
</evidence>
<sequence>MASLVGLFILSGCAGAPPITSVNGLEVVRSGDLPAPARADLVASDRPSLVGPLDKLEISVFDVPGMDTEALVDASGRISVPLIGAVDVRGLTPQEISDAISSRLSRFVRDPYVTVNVLESTSQAVTVDGEVETPGLYPVTNQMTLMRAIASAEGLTEYAKLEQVIVLRTANGQRMAGVYDLGAIRRGAYEDPAIYANDVVLVGDSPMRRRFQDILAVAPLLTAPLIILFQNN</sequence>